<proteinExistence type="predicted"/>
<comment type="caution">
    <text evidence="1">The sequence shown here is derived from an EMBL/GenBank/DDBJ whole genome shotgun (WGS) entry which is preliminary data.</text>
</comment>
<dbReference type="RefSeq" id="WP_165792231.1">
    <property type="nucleotide sequence ID" value="NZ_BFAV01000172.1"/>
</dbReference>
<dbReference type="AlphaFoldDB" id="A0A2L2XNF8"/>
<name>A0A2L2XNF8_9FIRM</name>
<organism evidence="1 2">
    <name type="scientific">Desulfocucumis palustris</name>
    <dbReference type="NCBI Taxonomy" id="1898651"/>
    <lineage>
        <taxon>Bacteria</taxon>
        <taxon>Bacillati</taxon>
        <taxon>Bacillota</taxon>
        <taxon>Clostridia</taxon>
        <taxon>Eubacteriales</taxon>
        <taxon>Desulfocucumaceae</taxon>
        <taxon>Desulfocucumis</taxon>
    </lineage>
</organism>
<reference evidence="2" key="1">
    <citation type="submission" date="2018-02" db="EMBL/GenBank/DDBJ databases">
        <title>Genome sequence of Desulfocucumis palustris strain NAW-5.</title>
        <authorList>
            <person name="Watanabe M."/>
            <person name="Kojima H."/>
            <person name="Fukui M."/>
        </authorList>
    </citation>
    <scope>NUCLEOTIDE SEQUENCE [LARGE SCALE GENOMIC DNA]</scope>
    <source>
        <strain evidence="2">NAW-5</strain>
    </source>
</reference>
<protein>
    <submittedName>
        <fullName evidence="1">Uncharacterized protein</fullName>
    </submittedName>
</protein>
<gene>
    <name evidence="1" type="ORF">DCCM_4630</name>
</gene>
<dbReference type="Proteomes" id="UP000239549">
    <property type="component" value="Unassembled WGS sequence"/>
</dbReference>
<sequence>MERVSEQLITQIKKKSKEIDKLQYGEVILKVQDSRAVWGEIKEVWKADSYKREARD</sequence>
<evidence type="ECO:0000313" key="2">
    <source>
        <dbReference type="Proteomes" id="UP000239549"/>
    </source>
</evidence>
<accession>A0A2L2XNF8</accession>
<dbReference type="EMBL" id="BFAV01000172">
    <property type="protein sequence ID" value="GBF35501.1"/>
    <property type="molecule type" value="Genomic_DNA"/>
</dbReference>
<evidence type="ECO:0000313" key="1">
    <source>
        <dbReference type="EMBL" id="GBF35501.1"/>
    </source>
</evidence>
<keyword evidence="2" id="KW-1185">Reference proteome</keyword>